<evidence type="ECO:0000256" key="1">
    <source>
        <dbReference type="SAM" id="MobiDB-lite"/>
    </source>
</evidence>
<proteinExistence type="predicted"/>
<gene>
    <name evidence="2" type="ORF">A0H81_10771</name>
</gene>
<keyword evidence="3" id="KW-1185">Reference proteome</keyword>
<protein>
    <submittedName>
        <fullName evidence="2">Uncharacterized protein</fullName>
    </submittedName>
</protein>
<sequence>MGDQCYAKADAKGDAKAGSSLGVPQVALPPRDMDAQPHPRLILSHLLHPQSWDLPEWNGPHVNDPLRIIDKVDDLDSSLALLQRYRNSLRPIHRLSPISSRSSS</sequence>
<name>A0A1C7LX15_GRIFR</name>
<dbReference type="EMBL" id="LUGG01000018">
    <property type="protein sequence ID" value="OBZ69241.1"/>
    <property type="molecule type" value="Genomic_DNA"/>
</dbReference>
<dbReference type="Proteomes" id="UP000092993">
    <property type="component" value="Unassembled WGS sequence"/>
</dbReference>
<evidence type="ECO:0000313" key="2">
    <source>
        <dbReference type="EMBL" id="OBZ69241.1"/>
    </source>
</evidence>
<reference evidence="2 3" key="1">
    <citation type="submission" date="2016-03" db="EMBL/GenBank/DDBJ databases">
        <title>Whole genome sequencing of Grifola frondosa 9006-11.</title>
        <authorList>
            <person name="Min B."/>
            <person name="Park H."/>
            <person name="Kim J.-G."/>
            <person name="Cho H."/>
            <person name="Oh Y.-L."/>
            <person name="Kong W.-S."/>
            <person name="Choi I.-G."/>
        </authorList>
    </citation>
    <scope>NUCLEOTIDE SEQUENCE [LARGE SCALE GENOMIC DNA]</scope>
    <source>
        <strain evidence="2 3">9006-11</strain>
    </source>
</reference>
<feature type="region of interest" description="Disordered" evidence="1">
    <location>
        <begin position="1"/>
        <end position="35"/>
    </location>
</feature>
<accession>A0A1C7LX15</accession>
<organism evidence="2 3">
    <name type="scientific">Grifola frondosa</name>
    <name type="common">Maitake</name>
    <name type="synonym">Polyporus frondosus</name>
    <dbReference type="NCBI Taxonomy" id="5627"/>
    <lineage>
        <taxon>Eukaryota</taxon>
        <taxon>Fungi</taxon>
        <taxon>Dikarya</taxon>
        <taxon>Basidiomycota</taxon>
        <taxon>Agaricomycotina</taxon>
        <taxon>Agaricomycetes</taxon>
        <taxon>Polyporales</taxon>
        <taxon>Grifolaceae</taxon>
        <taxon>Grifola</taxon>
    </lineage>
</organism>
<evidence type="ECO:0000313" key="3">
    <source>
        <dbReference type="Proteomes" id="UP000092993"/>
    </source>
</evidence>
<dbReference type="STRING" id="5627.A0A1C7LX15"/>
<dbReference type="AlphaFoldDB" id="A0A1C7LX15"/>
<dbReference type="OrthoDB" id="2777543at2759"/>
<comment type="caution">
    <text evidence="2">The sequence shown here is derived from an EMBL/GenBank/DDBJ whole genome shotgun (WGS) entry which is preliminary data.</text>
</comment>